<accession>A0ABS1TD51</accession>
<evidence type="ECO:0000313" key="3">
    <source>
        <dbReference type="Proteomes" id="UP000632377"/>
    </source>
</evidence>
<feature type="transmembrane region" description="Helical" evidence="1">
    <location>
        <begin position="111"/>
        <end position="129"/>
    </location>
</feature>
<keyword evidence="1" id="KW-1133">Transmembrane helix</keyword>
<evidence type="ECO:0000313" key="2">
    <source>
        <dbReference type="EMBL" id="MBL4937273.1"/>
    </source>
</evidence>
<evidence type="ECO:0000256" key="1">
    <source>
        <dbReference type="SAM" id="Phobius"/>
    </source>
</evidence>
<comment type="caution">
    <text evidence="2">The sequence shown here is derived from an EMBL/GenBank/DDBJ whole genome shotgun (WGS) entry which is preliminary data.</text>
</comment>
<proteinExistence type="predicted"/>
<reference evidence="2 3" key="1">
    <citation type="submission" date="2021-01" db="EMBL/GenBank/DDBJ databases">
        <title>Genome public.</title>
        <authorList>
            <person name="Liu C."/>
            <person name="Sun Q."/>
        </authorList>
    </citation>
    <scope>NUCLEOTIDE SEQUENCE [LARGE SCALE GENOMIC DNA]</scope>
    <source>
        <strain evidence="2 3">YIM B02515</strain>
    </source>
</reference>
<feature type="transmembrane region" description="Helical" evidence="1">
    <location>
        <begin position="21"/>
        <end position="42"/>
    </location>
</feature>
<keyword evidence="1" id="KW-0812">Transmembrane</keyword>
<evidence type="ECO:0008006" key="4">
    <source>
        <dbReference type="Google" id="ProtNLM"/>
    </source>
</evidence>
<organism evidence="2 3">
    <name type="scientific">Clostridium rhizosphaerae</name>
    <dbReference type="NCBI Taxonomy" id="2803861"/>
    <lineage>
        <taxon>Bacteria</taxon>
        <taxon>Bacillati</taxon>
        <taxon>Bacillota</taxon>
        <taxon>Clostridia</taxon>
        <taxon>Eubacteriales</taxon>
        <taxon>Clostridiaceae</taxon>
        <taxon>Clostridium</taxon>
    </lineage>
</organism>
<keyword evidence="1" id="KW-0472">Membrane</keyword>
<feature type="transmembrane region" description="Helical" evidence="1">
    <location>
        <begin position="73"/>
        <end position="99"/>
    </location>
</feature>
<dbReference type="Proteomes" id="UP000632377">
    <property type="component" value="Unassembled WGS sequence"/>
</dbReference>
<dbReference type="EMBL" id="JAESWC010000014">
    <property type="protein sequence ID" value="MBL4937273.1"/>
    <property type="molecule type" value="Genomic_DNA"/>
</dbReference>
<feature type="transmembrane region" description="Helical" evidence="1">
    <location>
        <begin position="149"/>
        <end position="171"/>
    </location>
</feature>
<dbReference type="RefSeq" id="WP_202750027.1">
    <property type="nucleotide sequence ID" value="NZ_JAESWC010000014.1"/>
</dbReference>
<gene>
    <name evidence="2" type="ORF">JK636_16210</name>
</gene>
<protein>
    <recommendedName>
        <fullName evidence="4">FUSC family protein</fullName>
    </recommendedName>
</protein>
<sequence>MKGLSDLLGLKREAALFDSKLYIVKAMAAIATGYVIGTGLPLTRLDMISVLLGVMYNLEPINILGIKGGISQLIASTLGAACTSILIVFFGINAFVIAVSMALTLFVSLKINWRMVSPVAIFTCIYMTQYVQKDALGNPSIWLTYRLRIAALGLGVLIAILYNFIFSFLYYRRIAYKRLQFSKNQLLNGLEYTQKQLEGKCDNENREYITLFPAIFNDLDLVYSNISIMINEASYSFNLLHPEKLKTIERILKYFRDINHLAYDINFVVCRGYKDSEFDNKGIDVLEQCIQILKKVDFTAKGHNVELNYKKNTADQNESRINSNINSISAYIELALQEGKKL</sequence>
<name>A0ABS1TD51_9CLOT</name>
<keyword evidence="3" id="KW-1185">Reference proteome</keyword>